<dbReference type="KEGG" id="mha:HF1_10190"/>
<evidence type="ECO:0000313" key="2">
    <source>
        <dbReference type="Proteomes" id="UP000008637"/>
    </source>
</evidence>
<evidence type="ECO:0000313" key="1">
    <source>
        <dbReference type="EMBL" id="CBY93027.1"/>
    </source>
</evidence>
<keyword evidence="2" id="KW-1185">Reference proteome</keyword>
<sequence length="154" mass="16997">MSISIPKVAALGSALVGTGAIFSEAMGSGSSENPSPIKTKDEPVVSKSFSSKAVTTIQGACRVWEVERARDSYNVVRVIREIKDKNGFVSDLDIVANKTFVDEVQDACLGKKGGHFRVGNDVYIYVYKSENKWMYSGSMQGHDWHHKTNFWSTQ</sequence>
<organism evidence="1 2">
    <name type="scientific">Mycoplasma haemofelis (strain Langford 1)</name>
    <name type="common">Haemobartonella felis</name>
    <dbReference type="NCBI Taxonomy" id="941640"/>
    <lineage>
        <taxon>Bacteria</taxon>
        <taxon>Bacillati</taxon>
        <taxon>Mycoplasmatota</taxon>
        <taxon>Mollicutes</taxon>
        <taxon>Mycoplasmataceae</taxon>
        <taxon>Mycoplasma</taxon>
    </lineage>
</organism>
<dbReference type="AlphaFoldDB" id="E8ZIQ6"/>
<protein>
    <submittedName>
        <fullName evidence="1">Uncharacterized protein</fullName>
    </submittedName>
</protein>
<gene>
    <name evidence="1" type="ORF">HF1_10190</name>
</gene>
<name>E8ZIQ6_MYCHL</name>
<dbReference type="OrthoDB" id="402301at2"/>
<proteinExistence type="predicted"/>
<dbReference type="HOGENOM" id="CLU_111546_1_0_14"/>
<dbReference type="EMBL" id="FR773153">
    <property type="protein sequence ID" value="CBY93027.1"/>
    <property type="molecule type" value="Genomic_DNA"/>
</dbReference>
<reference evidence="1 2" key="1">
    <citation type="journal article" date="2011" name="J. Bacteriol.">
        <title>Complete genome sequence of Mycoplasma haemofelis, a hemotropic mycoplasma.</title>
        <authorList>
            <person name="Barker E.N."/>
            <person name="Helps C.R."/>
            <person name="Peters I.R."/>
            <person name="Darby A.C."/>
            <person name="Radford A.D."/>
            <person name="Tasker S."/>
        </authorList>
    </citation>
    <scope>NUCLEOTIDE SEQUENCE [LARGE SCALE GENOMIC DNA]</scope>
    <source>
        <strain evidence="1 2">Langford 1</strain>
    </source>
</reference>
<dbReference type="Proteomes" id="UP000008637">
    <property type="component" value="Chromosome"/>
</dbReference>
<accession>E8ZIQ6</accession>